<dbReference type="InterPro" id="IPR004564">
    <property type="entry name" value="OM_lipoprot_carrier_LolA-like"/>
</dbReference>
<evidence type="ECO:0000256" key="1">
    <source>
        <dbReference type="ARBA" id="ARBA00022729"/>
    </source>
</evidence>
<dbReference type="InterPro" id="IPR029046">
    <property type="entry name" value="LolA/LolB/LppX"/>
</dbReference>
<dbReference type="PANTHER" id="PTHR35869">
    <property type="entry name" value="OUTER-MEMBRANE LIPOPROTEIN CARRIER PROTEIN"/>
    <property type="match status" value="1"/>
</dbReference>
<accession>A0A259U0P2</accession>
<comment type="caution">
    <text evidence="3">The sequence shown here is derived from an EMBL/GenBank/DDBJ whole genome shotgun (WGS) entry which is preliminary data.</text>
</comment>
<dbReference type="SUPFAM" id="SSF89392">
    <property type="entry name" value="Prokaryotic lipoproteins and lipoprotein localization factors"/>
    <property type="match status" value="1"/>
</dbReference>
<protein>
    <recommendedName>
        <fullName evidence="5">Outer membrane lipoprotein carrier protein LolA</fullName>
    </recommendedName>
</protein>
<evidence type="ECO:0000313" key="4">
    <source>
        <dbReference type="Proteomes" id="UP000216446"/>
    </source>
</evidence>
<gene>
    <name evidence="3" type="ORF">BSZ36_11610</name>
</gene>
<dbReference type="RefSeq" id="WP_094549076.1">
    <property type="nucleotide sequence ID" value="NZ_MQWB01000001.1"/>
</dbReference>
<organism evidence="3 4">
    <name type="scientific">Rubricoccus marinus</name>
    <dbReference type="NCBI Taxonomy" id="716817"/>
    <lineage>
        <taxon>Bacteria</taxon>
        <taxon>Pseudomonadati</taxon>
        <taxon>Rhodothermota</taxon>
        <taxon>Rhodothermia</taxon>
        <taxon>Rhodothermales</taxon>
        <taxon>Rubricoccaceae</taxon>
        <taxon>Rubricoccus</taxon>
    </lineage>
</organism>
<dbReference type="Gene3D" id="2.50.20.10">
    <property type="entry name" value="Lipoprotein localisation LolA/LolB/LppX"/>
    <property type="match status" value="1"/>
</dbReference>
<reference evidence="3 4" key="1">
    <citation type="submission" date="2016-11" db="EMBL/GenBank/DDBJ databases">
        <title>Study of marine rhodopsin-containing bacteria.</title>
        <authorList>
            <person name="Yoshizawa S."/>
            <person name="Kumagai Y."/>
            <person name="Kogure K."/>
        </authorList>
    </citation>
    <scope>NUCLEOTIDE SEQUENCE [LARGE SCALE GENOMIC DNA]</scope>
    <source>
        <strain evidence="3 4">SG-29</strain>
    </source>
</reference>
<dbReference type="InParanoid" id="A0A259U0P2"/>
<feature type="chain" id="PRO_5013237878" description="Outer membrane lipoprotein carrier protein LolA" evidence="2">
    <location>
        <begin position="27"/>
        <end position="210"/>
    </location>
</feature>
<evidence type="ECO:0000256" key="2">
    <source>
        <dbReference type="SAM" id="SignalP"/>
    </source>
</evidence>
<dbReference type="Pfam" id="PF03548">
    <property type="entry name" value="LolA"/>
    <property type="match status" value="1"/>
</dbReference>
<sequence>MRTLSPPRFFALVLAAGVLFAGQASAQNADAVARRLQSKYANINTLAADFTQTAGGQTLRGQISVRDEAFRLQLPGQTLVTDGSTLWSYSESEEQVVIQDYDPSDVGFQIGQLFTDYLSVFRATGASRAKIGGVDHDVLALRPREAGSSVRDVTVYARSSDGVPTRIRVHDVNGATLAFDLKNVRLNPSLPASTFRFTAPRGTETVDLRG</sequence>
<dbReference type="EMBL" id="MQWB01000001">
    <property type="protein sequence ID" value="OZC03569.1"/>
    <property type="molecule type" value="Genomic_DNA"/>
</dbReference>
<dbReference type="PANTHER" id="PTHR35869:SF1">
    <property type="entry name" value="OUTER-MEMBRANE LIPOPROTEIN CARRIER PROTEIN"/>
    <property type="match status" value="1"/>
</dbReference>
<feature type="signal peptide" evidence="2">
    <location>
        <begin position="1"/>
        <end position="26"/>
    </location>
</feature>
<evidence type="ECO:0008006" key="5">
    <source>
        <dbReference type="Google" id="ProtNLM"/>
    </source>
</evidence>
<dbReference type="Proteomes" id="UP000216446">
    <property type="component" value="Unassembled WGS sequence"/>
</dbReference>
<dbReference type="OrthoDB" id="9810685at2"/>
<name>A0A259U0P2_9BACT</name>
<keyword evidence="4" id="KW-1185">Reference proteome</keyword>
<proteinExistence type="predicted"/>
<dbReference type="AlphaFoldDB" id="A0A259U0P2"/>
<evidence type="ECO:0000313" key="3">
    <source>
        <dbReference type="EMBL" id="OZC03569.1"/>
    </source>
</evidence>
<keyword evidence="1 2" id="KW-0732">Signal</keyword>
<dbReference type="CDD" id="cd16325">
    <property type="entry name" value="LolA"/>
    <property type="match status" value="1"/>
</dbReference>